<comment type="caution">
    <text evidence="1">The sequence shown here is derived from an EMBL/GenBank/DDBJ whole genome shotgun (WGS) entry which is preliminary data.</text>
</comment>
<accession>A0ACB5UCB9</accession>
<gene>
    <name evidence="1" type="ORF">Amon02_001240900</name>
</gene>
<name>A0ACB5UCB9_AMBMO</name>
<reference evidence="1" key="1">
    <citation type="submission" date="2023-04" db="EMBL/GenBank/DDBJ databases">
        <title>Ambrosiozyma monospora NBRC 10751.</title>
        <authorList>
            <person name="Ichikawa N."/>
            <person name="Sato H."/>
            <person name="Tonouchi N."/>
        </authorList>
    </citation>
    <scope>NUCLEOTIDE SEQUENCE</scope>
    <source>
        <strain evidence="1">NBRC 10751</strain>
    </source>
</reference>
<organism evidence="1 2">
    <name type="scientific">Ambrosiozyma monospora</name>
    <name type="common">Yeast</name>
    <name type="synonym">Endomycopsis monosporus</name>
    <dbReference type="NCBI Taxonomy" id="43982"/>
    <lineage>
        <taxon>Eukaryota</taxon>
        <taxon>Fungi</taxon>
        <taxon>Dikarya</taxon>
        <taxon>Ascomycota</taxon>
        <taxon>Saccharomycotina</taxon>
        <taxon>Pichiomycetes</taxon>
        <taxon>Pichiales</taxon>
        <taxon>Pichiaceae</taxon>
        <taxon>Ambrosiozyma</taxon>
    </lineage>
</organism>
<evidence type="ECO:0000313" key="2">
    <source>
        <dbReference type="Proteomes" id="UP001165064"/>
    </source>
</evidence>
<dbReference type="Proteomes" id="UP001165064">
    <property type="component" value="Unassembled WGS sequence"/>
</dbReference>
<keyword evidence="2" id="KW-1185">Reference proteome</keyword>
<evidence type="ECO:0000313" key="1">
    <source>
        <dbReference type="EMBL" id="GMF05637.1"/>
    </source>
</evidence>
<proteinExistence type="predicted"/>
<sequence length="143" mass="16745">MNYQPRIEKSIREAKLLLATHDEYSTNIIMFPLVYVSMSKEKYYSLVETLDDPIEPKSKVELKYMDVLQGGDGNNTVVKISSADFEKHFKMPSHYECRSFVVLNVYSVIDIKHKYYKVANEIKEEGEYWYNQPSCVMSKLIPI</sequence>
<dbReference type="EMBL" id="BSXS01014545">
    <property type="protein sequence ID" value="GMF05637.1"/>
    <property type="molecule type" value="Genomic_DNA"/>
</dbReference>
<protein>
    <submittedName>
        <fullName evidence="1">Unnamed protein product</fullName>
    </submittedName>
</protein>